<dbReference type="InterPro" id="IPR016032">
    <property type="entry name" value="Sig_transdc_resp-reg_C-effctor"/>
</dbReference>
<dbReference type="CDD" id="cd06170">
    <property type="entry name" value="LuxR_C_like"/>
    <property type="match status" value="1"/>
</dbReference>
<evidence type="ECO:0000256" key="1">
    <source>
        <dbReference type="ARBA" id="ARBA00023125"/>
    </source>
</evidence>
<dbReference type="InterPro" id="IPR000792">
    <property type="entry name" value="Tscrpt_reg_LuxR_C"/>
</dbReference>
<dbReference type="SMART" id="SM00421">
    <property type="entry name" value="HTH_LUXR"/>
    <property type="match status" value="1"/>
</dbReference>
<dbReference type="PANTHER" id="PTHR43214:SF37">
    <property type="entry name" value="TRANSCRIPTIONAL REGULATORY PROTEIN YDFI"/>
    <property type="match status" value="1"/>
</dbReference>
<dbReference type="Pfam" id="PF00196">
    <property type="entry name" value="GerE"/>
    <property type="match status" value="1"/>
</dbReference>
<dbReference type="InterPro" id="IPR039420">
    <property type="entry name" value="WalR-like"/>
</dbReference>
<keyword evidence="4" id="KW-1185">Reference proteome</keyword>
<dbReference type="RefSeq" id="WP_213435044.1">
    <property type="nucleotide sequence ID" value="NZ_AP024546.1"/>
</dbReference>
<dbReference type="PRINTS" id="PR00038">
    <property type="entry name" value="HTHLUXR"/>
</dbReference>
<evidence type="ECO:0000313" key="3">
    <source>
        <dbReference type="EMBL" id="BCT94159.1"/>
    </source>
</evidence>
<dbReference type="GO" id="GO:0003677">
    <property type="term" value="F:DNA binding"/>
    <property type="evidence" value="ECO:0007669"/>
    <property type="project" value="UniProtKB-KW"/>
</dbReference>
<dbReference type="SUPFAM" id="SSF52172">
    <property type="entry name" value="CheY-like"/>
    <property type="match status" value="1"/>
</dbReference>
<proteinExistence type="predicted"/>
<dbReference type="InterPro" id="IPR011006">
    <property type="entry name" value="CheY-like_superfamily"/>
</dbReference>
<evidence type="ECO:0000259" key="2">
    <source>
        <dbReference type="PROSITE" id="PS50043"/>
    </source>
</evidence>
<organism evidence="3 4">
    <name type="scientific">Lysobacter helvus</name>
    <dbReference type="NCBI Taxonomy" id="2675059"/>
    <lineage>
        <taxon>Bacteria</taxon>
        <taxon>Pseudomonadati</taxon>
        <taxon>Pseudomonadota</taxon>
        <taxon>Gammaproteobacteria</taxon>
        <taxon>Lysobacterales</taxon>
        <taxon>Lysobacteraceae</taxon>
        <taxon>Lysobacter</taxon>
    </lineage>
</organism>
<keyword evidence="1 3" id="KW-0238">DNA-binding</keyword>
<sequence>MEAQLARRVQGEAMHLIVFTPVRLLGDGLAASLANRPGMVVRAVVNAFADLHGALANTEVDLVLIDVTQGIDLSDVRAIAQAYPDVLLVALGLDEQRQNVIRCGHAGFTGYVPRDASIDGLCEALSDVVHGRLACSAEISCELLRALFRMEQPATGPAPGQPLSRRECEVMHLIERGLSNKEIARELSLSVSTVKHHVHHILEKLALSRRTQAMYRAREAPWIASPTQANH</sequence>
<dbReference type="Proteomes" id="UP000680514">
    <property type="component" value="Chromosome"/>
</dbReference>
<dbReference type="SUPFAM" id="SSF46894">
    <property type="entry name" value="C-terminal effector domain of the bipartite response regulators"/>
    <property type="match status" value="1"/>
</dbReference>
<dbReference type="EMBL" id="AP024546">
    <property type="protein sequence ID" value="BCT94159.1"/>
    <property type="molecule type" value="Genomic_DNA"/>
</dbReference>
<evidence type="ECO:0000313" key="4">
    <source>
        <dbReference type="Proteomes" id="UP000680514"/>
    </source>
</evidence>
<feature type="domain" description="HTH luxR-type" evidence="2">
    <location>
        <begin position="156"/>
        <end position="221"/>
    </location>
</feature>
<protein>
    <submittedName>
        <fullName evidence="3">DNA-binding response regulator</fullName>
    </submittedName>
</protein>
<gene>
    <name evidence="3" type="ORF">LYSHEL_00300</name>
</gene>
<dbReference type="PANTHER" id="PTHR43214">
    <property type="entry name" value="TWO-COMPONENT RESPONSE REGULATOR"/>
    <property type="match status" value="1"/>
</dbReference>
<dbReference type="PROSITE" id="PS00622">
    <property type="entry name" value="HTH_LUXR_1"/>
    <property type="match status" value="1"/>
</dbReference>
<name>A0ABM7Q9Q7_9GAMM</name>
<dbReference type="Gene3D" id="3.40.50.2300">
    <property type="match status" value="1"/>
</dbReference>
<dbReference type="PROSITE" id="PS50043">
    <property type="entry name" value="HTH_LUXR_2"/>
    <property type="match status" value="1"/>
</dbReference>
<reference evidence="3 4" key="1">
    <citation type="submission" date="2021-03" db="EMBL/GenBank/DDBJ databases">
        <title>Complete Genome Sequences of Two Lysobacter Strains Isolated from Sea Water (Lysobacter caseinilyticus) and Soil (Lysobacter helvus) in South Korea.</title>
        <authorList>
            <person name="Watanabe Y."/>
            <person name="Arakawa K."/>
        </authorList>
    </citation>
    <scope>NUCLEOTIDE SEQUENCE [LARGE SCALE GENOMIC DNA]</scope>
    <source>
        <strain evidence="3 4">D10</strain>
    </source>
</reference>
<accession>A0ABM7Q9Q7</accession>